<evidence type="ECO:0000313" key="3">
    <source>
        <dbReference type="Proteomes" id="UP000223849"/>
    </source>
</evidence>
<reference evidence="2 3" key="1">
    <citation type="submission" date="2015-08" db="EMBL/GenBank/DDBJ databases">
        <authorList>
            <person name="Davis N."/>
            <person name="Domingos A."/>
            <person name="Holland C."/>
            <person name="Houk L.J."/>
            <person name="Hueter N."/>
            <person name="Molina L."/>
            <person name="Sontag M."/>
            <person name="Saintfleur O."/>
            <person name="Swinford C."/>
            <person name="Villalobos-Ayala K."/>
            <person name="Carroll M."/>
            <person name="Cottrell-Yongye A."/>
            <person name="D'Elia T."/>
            <person name="Delesalle V.A."/>
            <person name="Bradley K.W."/>
            <person name="Asai D.J."/>
            <person name="Bowman C.A."/>
            <person name="Russell D.A."/>
            <person name="Pope W.H."/>
            <person name="Jacobs-Sera D."/>
            <person name="Hendrix R.W."/>
            <person name="Hatfull G.F."/>
        </authorList>
    </citation>
    <scope>NUCLEOTIDE SEQUENCE [LARGE SCALE GENOMIC DNA]</scope>
</reference>
<accession>A0A0K2CME8</accession>
<organism evidence="2 3">
    <name type="scientific">Mycobacterium phage Lumos</name>
    <dbReference type="NCBI Taxonomy" id="1701852"/>
    <lineage>
        <taxon>Viruses</taxon>
        <taxon>Duplodnaviria</taxon>
        <taxon>Heunggongvirae</taxon>
        <taxon>Uroviricota</taxon>
        <taxon>Caudoviricetes</taxon>
        <taxon>Vilmaviridae</taxon>
        <taxon>Lclasvirinae</taxon>
        <taxon>Lumosvirus</taxon>
        <taxon>Lumosvirus lumos</taxon>
    </lineage>
</organism>
<keyword evidence="1" id="KW-1133">Transmembrane helix</keyword>
<proteinExistence type="predicted"/>
<keyword evidence="1" id="KW-0812">Transmembrane</keyword>
<protein>
    <submittedName>
        <fullName evidence="2">Uncharacterized protein</fullName>
    </submittedName>
</protein>
<keyword evidence="3" id="KW-1185">Reference proteome</keyword>
<name>A0A0K2CME8_9CAUD</name>
<gene>
    <name evidence="2" type="ORF">SEA_LUMOS_89</name>
</gene>
<dbReference type="Proteomes" id="UP000223849">
    <property type="component" value="Segment"/>
</dbReference>
<dbReference type="EMBL" id="KT372003">
    <property type="protein sequence ID" value="ALA06604.1"/>
    <property type="molecule type" value="Genomic_DNA"/>
</dbReference>
<keyword evidence="1" id="KW-0472">Membrane</keyword>
<sequence length="34" mass="3621">MAAVLIGAMVGVLFLLIIPAIVVGLLVLIRDLFR</sequence>
<feature type="transmembrane region" description="Helical" evidence="1">
    <location>
        <begin position="6"/>
        <end position="29"/>
    </location>
</feature>
<evidence type="ECO:0000313" key="2">
    <source>
        <dbReference type="EMBL" id="ALA06604.1"/>
    </source>
</evidence>
<evidence type="ECO:0000256" key="1">
    <source>
        <dbReference type="SAM" id="Phobius"/>
    </source>
</evidence>